<gene>
    <name evidence="3" type="primary">hlyC</name>
    <name evidence="3" type="ORF">TRL7639_01730</name>
</gene>
<dbReference type="GO" id="GO:0016746">
    <property type="term" value="F:acyltransferase activity"/>
    <property type="evidence" value="ECO:0007669"/>
    <property type="project" value="UniProtKB-UniRule"/>
</dbReference>
<sequence length="174" mass="20234">MAKQFPKGWFDLPPEKYADFGAMLYLSSLTPVHRDRLLTQAVYTFETPLRLGQYHIFRQNGFPRGFVTFAGLSNQAERRFGIKRQALKPEDYASGTSFWVIDLVAPFGQVRQMVEQLKQSIPHPRVRANRLDSDLGTNRIVEWSRDNDGEVHMRLYRQNAFRKQLKAEENDDGL</sequence>
<dbReference type="GO" id="GO:0031640">
    <property type="term" value="P:killing of cells of another organism"/>
    <property type="evidence" value="ECO:0007669"/>
    <property type="project" value="UniProtKB-KW"/>
</dbReference>
<comment type="function">
    <text evidence="2">Involved in fatty acylation of protoxin at internal lysine residues, thereby converting it to the active toxin.</text>
</comment>
<keyword evidence="2 3" id="KW-0012">Acyltransferase</keyword>
<dbReference type="InterPro" id="IPR003996">
    <property type="entry name" value="RTX_toxin-activating_protC_bac"/>
</dbReference>
<keyword evidence="2 3" id="KW-0808">Transferase</keyword>
<proteinExistence type="inferred from homology"/>
<comment type="similarity">
    <text evidence="1 2">Belongs to the RTX toxin acyltransferase family.</text>
</comment>
<keyword evidence="2" id="KW-0204">Cytolysis</keyword>
<dbReference type="RefSeq" id="WP_110647115.1">
    <property type="nucleotide sequence ID" value="NZ_FWFO01000001.1"/>
</dbReference>
<name>A0A1Y5SED0_9RHOB</name>
<organism evidence="3 4">
    <name type="scientific">Falsiruegeria litorea R37</name>
    <dbReference type="NCBI Taxonomy" id="1200284"/>
    <lineage>
        <taxon>Bacteria</taxon>
        <taxon>Pseudomonadati</taxon>
        <taxon>Pseudomonadota</taxon>
        <taxon>Alphaproteobacteria</taxon>
        <taxon>Rhodobacterales</taxon>
        <taxon>Roseobacteraceae</taxon>
        <taxon>Falsiruegeria</taxon>
    </lineage>
</organism>
<keyword evidence="2" id="KW-0963">Cytoplasm</keyword>
<evidence type="ECO:0000313" key="4">
    <source>
        <dbReference type="Proteomes" id="UP000193077"/>
    </source>
</evidence>
<dbReference type="AlphaFoldDB" id="A0A1Y5SED0"/>
<keyword evidence="4" id="KW-1185">Reference proteome</keyword>
<dbReference type="EMBL" id="FWFO01000001">
    <property type="protein sequence ID" value="SLN36076.1"/>
    <property type="molecule type" value="Genomic_DNA"/>
</dbReference>
<evidence type="ECO:0000256" key="2">
    <source>
        <dbReference type="RuleBase" id="RU368102"/>
    </source>
</evidence>
<protein>
    <recommendedName>
        <fullName evidence="2">RTX toxin-activating lysine-acyltransferase</fullName>
        <ecNumber evidence="2">2.3.1.-</ecNumber>
    </recommendedName>
</protein>
<dbReference type="Pfam" id="PF02794">
    <property type="entry name" value="HlyC"/>
    <property type="match status" value="1"/>
</dbReference>
<dbReference type="OrthoDB" id="5431564at2"/>
<accession>A0A1Y5SED0</accession>
<comment type="subcellular location">
    <subcellularLocation>
        <location evidence="2">Cytoplasm</location>
    </subcellularLocation>
</comment>
<dbReference type="EC" id="2.3.1.-" evidence="2"/>
<reference evidence="3 4" key="1">
    <citation type="submission" date="2017-03" db="EMBL/GenBank/DDBJ databases">
        <authorList>
            <person name="Afonso C.L."/>
            <person name="Miller P.J."/>
            <person name="Scott M.A."/>
            <person name="Spackman E."/>
            <person name="Goraichik I."/>
            <person name="Dimitrov K.M."/>
            <person name="Suarez D.L."/>
            <person name="Swayne D.E."/>
        </authorList>
    </citation>
    <scope>NUCLEOTIDE SEQUENCE [LARGE SCALE GENOMIC DNA]</scope>
    <source>
        <strain evidence="3 4">CECT 7639</strain>
    </source>
</reference>
<evidence type="ECO:0000313" key="3">
    <source>
        <dbReference type="EMBL" id="SLN36076.1"/>
    </source>
</evidence>
<evidence type="ECO:0000256" key="1">
    <source>
        <dbReference type="ARBA" id="ARBA00005686"/>
    </source>
</evidence>
<dbReference type="Proteomes" id="UP000193077">
    <property type="component" value="Unassembled WGS sequence"/>
</dbReference>
<dbReference type="GO" id="GO:0009404">
    <property type="term" value="P:toxin metabolic process"/>
    <property type="evidence" value="ECO:0007669"/>
    <property type="project" value="UniProtKB-UniRule"/>
</dbReference>
<dbReference type="GO" id="GO:0005737">
    <property type="term" value="C:cytoplasm"/>
    <property type="evidence" value="ECO:0007669"/>
    <property type="project" value="UniProtKB-SubCell"/>
</dbReference>